<dbReference type="AlphaFoldDB" id="A0A0E9VSE8"/>
<feature type="region of interest" description="Disordered" evidence="1">
    <location>
        <begin position="36"/>
        <end position="56"/>
    </location>
</feature>
<organism evidence="2">
    <name type="scientific">Anguilla anguilla</name>
    <name type="common">European freshwater eel</name>
    <name type="synonym">Muraena anguilla</name>
    <dbReference type="NCBI Taxonomy" id="7936"/>
    <lineage>
        <taxon>Eukaryota</taxon>
        <taxon>Metazoa</taxon>
        <taxon>Chordata</taxon>
        <taxon>Craniata</taxon>
        <taxon>Vertebrata</taxon>
        <taxon>Euteleostomi</taxon>
        <taxon>Actinopterygii</taxon>
        <taxon>Neopterygii</taxon>
        <taxon>Teleostei</taxon>
        <taxon>Anguilliformes</taxon>
        <taxon>Anguillidae</taxon>
        <taxon>Anguilla</taxon>
    </lineage>
</organism>
<reference evidence="2" key="1">
    <citation type="submission" date="2014-11" db="EMBL/GenBank/DDBJ databases">
        <authorList>
            <person name="Amaro Gonzalez C."/>
        </authorList>
    </citation>
    <scope>NUCLEOTIDE SEQUENCE</scope>
</reference>
<name>A0A0E9VSE8_ANGAN</name>
<reference evidence="2" key="2">
    <citation type="journal article" date="2015" name="Fish Shellfish Immunol.">
        <title>Early steps in the European eel (Anguilla anguilla)-Vibrio vulnificus interaction in the gills: Role of the RtxA13 toxin.</title>
        <authorList>
            <person name="Callol A."/>
            <person name="Pajuelo D."/>
            <person name="Ebbesson L."/>
            <person name="Teles M."/>
            <person name="MacKenzie S."/>
            <person name="Amaro C."/>
        </authorList>
    </citation>
    <scope>NUCLEOTIDE SEQUENCE</scope>
</reference>
<evidence type="ECO:0000256" key="1">
    <source>
        <dbReference type="SAM" id="MobiDB-lite"/>
    </source>
</evidence>
<protein>
    <submittedName>
        <fullName evidence="2">Uncharacterized protein</fullName>
    </submittedName>
</protein>
<proteinExistence type="predicted"/>
<accession>A0A0E9VSE8</accession>
<dbReference type="EMBL" id="GBXM01027630">
    <property type="protein sequence ID" value="JAH80947.1"/>
    <property type="molecule type" value="Transcribed_RNA"/>
</dbReference>
<sequence>MSIHPSIHYLYPLILGRITGGAGAYPSMHWARGRNTPWTGRQSTTGHTPFTHTLIT</sequence>
<evidence type="ECO:0000313" key="2">
    <source>
        <dbReference type="EMBL" id="JAH80947.1"/>
    </source>
</evidence>